<comment type="similarity">
    <text evidence="2 8">Belongs to the alanine or glycine:cation symporter (AGCS) (TC 2.A.25) family.</text>
</comment>
<keyword evidence="3 8" id="KW-0813">Transport</keyword>
<organism evidence="9 10">
    <name type="scientific">Candidatus Nesterenkonia stercoripullorum</name>
    <dbReference type="NCBI Taxonomy" id="2838701"/>
    <lineage>
        <taxon>Bacteria</taxon>
        <taxon>Bacillati</taxon>
        <taxon>Actinomycetota</taxon>
        <taxon>Actinomycetes</taxon>
        <taxon>Micrococcales</taxon>
        <taxon>Micrococcaceae</taxon>
        <taxon>Nesterenkonia</taxon>
    </lineage>
</organism>
<feature type="transmembrane region" description="Helical" evidence="8">
    <location>
        <begin position="402"/>
        <end position="424"/>
    </location>
</feature>
<dbReference type="InterPro" id="IPR001463">
    <property type="entry name" value="Na/Ala_symport"/>
</dbReference>
<keyword evidence="4 8" id="KW-1003">Cell membrane</keyword>
<dbReference type="PANTHER" id="PTHR30330">
    <property type="entry name" value="AGSS FAMILY TRANSPORTER, SODIUM-ALANINE"/>
    <property type="match status" value="1"/>
</dbReference>
<dbReference type="AlphaFoldDB" id="A0A9D1US97"/>
<dbReference type="Gene3D" id="1.20.1740.10">
    <property type="entry name" value="Amino acid/polyamine transporter I"/>
    <property type="match status" value="1"/>
</dbReference>
<sequence length="519" mass="54349">MRGPAGFVGAAAEGEDPSGGAQSIADTIDSWFSGITEFFGGIIFAPVNIGGHDAPIVVLWSILAAIGFTIYLRFVQFRKPQVSLEVVRGKWSKPTDPGEVSHFQALTSALSATVGLGNIAGVAAAVTLGGPGAAFWMMIAGFFGMCTKFVECTLGVKYRTIDEDGTVHGGPFKYLPVAYRKLGKVPVMVVTGLFAVAILLFGVAGGGMFQANQAFAQVRTVTGGEDGIFGSDLAAFLFGIGIAVLVGLVLIGGIKSIGKITSRLVPAMALMYVAAGLIIIGANITNVPAAFGAILEGAFAPQGIAGGVLGVILIGVQRAAFSNEAGIGSAPIAHGAVKTRRPVSEGFNALLEPFIDTVVICMMTALIIIIADAPSYAAAREGAEIGDVAITSDAFETVLPGFPVLLALAVFLFAFSTIITWAYYGQQAWRHLFGRTSAGDLIFRLIVCGFVVIGCMMSFSNIIDFADAALFMCIFINVIGLVILAPKVKEEMVQYLADRRAGRLLDDPEPLEPERMTSR</sequence>
<keyword evidence="7 8" id="KW-0472">Membrane</keyword>
<feature type="transmembrane region" description="Helical" evidence="8">
    <location>
        <begin position="264"/>
        <end position="284"/>
    </location>
</feature>
<evidence type="ECO:0000313" key="10">
    <source>
        <dbReference type="Proteomes" id="UP000824151"/>
    </source>
</evidence>
<reference evidence="9" key="1">
    <citation type="journal article" date="2021" name="PeerJ">
        <title>Extensive microbial diversity within the chicken gut microbiome revealed by metagenomics and culture.</title>
        <authorList>
            <person name="Gilroy R."/>
            <person name="Ravi A."/>
            <person name="Getino M."/>
            <person name="Pursley I."/>
            <person name="Horton D.L."/>
            <person name="Alikhan N.F."/>
            <person name="Baker D."/>
            <person name="Gharbi K."/>
            <person name="Hall N."/>
            <person name="Watson M."/>
            <person name="Adriaenssens E.M."/>
            <person name="Foster-Nyarko E."/>
            <person name="Jarju S."/>
            <person name="Secka A."/>
            <person name="Antonio M."/>
            <person name="Oren A."/>
            <person name="Chaudhuri R.R."/>
            <person name="La Ragione R."/>
            <person name="Hildebrand F."/>
            <person name="Pallen M.J."/>
        </authorList>
    </citation>
    <scope>NUCLEOTIDE SEQUENCE</scope>
    <source>
        <strain evidence="9">ChiHejej3B27-3195</strain>
    </source>
</reference>
<feature type="transmembrane region" description="Helical" evidence="8">
    <location>
        <begin position="469"/>
        <end position="486"/>
    </location>
</feature>
<feature type="transmembrane region" description="Helical" evidence="8">
    <location>
        <begin position="445"/>
        <end position="463"/>
    </location>
</feature>
<dbReference type="PANTHER" id="PTHR30330:SF3">
    <property type="entry name" value="TRANSCRIPTIONAL REGULATOR, LRP FAMILY"/>
    <property type="match status" value="1"/>
</dbReference>
<dbReference type="NCBIfam" id="TIGR00835">
    <property type="entry name" value="agcS"/>
    <property type="match status" value="1"/>
</dbReference>
<keyword evidence="5 8" id="KW-0812">Transmembrane</keyword>
<evidence type="ECO:0000256" key="8">
    <source>
        <dbReference type="RuleBase" id="RU363064"/>
    </source>
</evidence>
<feature type="transmembrane region" description="Helical" evidence="8">
    <location>
        <begin position="229"/>
        <end position="252"/>
    </location>
</feature>
<feature type="transmembrane region" description="Helical" evidence="8">
    <location>
        <begin position="350"/>
        <end position="371"/>
    </location>
</feature>
<reference evidence="9" key="2">
    <citation type="submission" date="2021-04" db="EMBL/GenBank/DDBJ databases">
        <authorList>
            <person name="Gilroy R."/>
        </authorList>
    </citation>
    <scope>NUCLEOTIDE SEQUENCE</scope>
    <source>
        <strain evidence="9">ChiHejej3B27-3195</strain>
    </source>
</reference>
<feature type="transmembrane region" description="Helical" evidence="8">
    <location>
        <begin position="54"/>
        <end position="74"/>
    </location>
</feature>
<dbReference type="EMBL" id="DXGD01000039">
    <property type="protein sequence ID" value="HIW98710.1"/>
    <property type="molecule type" value="Genomic_DNA"/>
</dbReference>
<evidence type="ECO:0000256" key="7">
    <source>
        <dbReference type="ARBA" id="ARBA00023136"/>
    </source>
</evidence>
<evidence type="ECO:0000256" key="1">
    <source>
        <dbReference type="ARBA" id="ARBA00004651"/>
    </source>
</evidence>
<feature type="transmembrane region" description="Helical" evidence="8">
    <location>
        <begin position="290"/>
        <end position="314"/>
    </location>
</feature>
<dbReference type="GO" id="GO:0005283">
    <property type="term" value="F:amino acid:sodium symporter activity"/>
    <property type="evidence" value="ECO:0007669"/>
    <property type="project" value="InterPro"/>
</dbReference>
<dbReference type="GO" id="GO:0005886">
    <property type="term" value="C:plasma membrane"/>
    <property type="evidence" value="ECO:0007669"/>
    <property type="project" value="UniProtKB-SubCell"/>
</dbReference>
<evidence type="ECO:0000256" key="5">
    <source>
        <dbReference type="ARBA" id="ARBA00022692"/>
    </source>
</evidence>
<gene>
    <name evidence="9" type="ORF">H9871_01055</name>
</gene>
<keyword evidence="6 8" id="KW-1133">Transmembrane helix</keyword>
<evidence type="ECO:0000256" key="6">
    <source>
        <dbReference type="ARBA" id="ARBA00022989"/>
    </source>
</evidence>
<evidence type="ECO:0000256" key="2">
    <source>
        <dbReference type="ARBA" id="ARBA00009261"/>
    </source>
</evidence>
<proteinExistence type="inferred from homology"/>
<keyword evidence="8" id="KW-0769">Symport</keyword>
<evidence type="ECO:0000256" key="4">
    <source>
        <dbReference type="ARBA" id="ARBA00022475"/>
    </source>
</evidence>
<dbReference type="Pfam" id="PF01235">
    <property type="entry name" value="Na_Ala_symp"/>
    <property type="match status" value="1"/>
</dbReference>
<dbReference type="PRINTS" id="PR00175">
    <property type="entry name" value="NAALASMPORT"/>
</dbReference>
<evidence type="ECO:0000256" key="3">
    <source>
        <dbReference type="ARBA" id="ARBA00022448"/>
    </source>
</evidence>
<comment type="subcellular location">
    <subcellularLocation>
        <location evidence="1 8">Cell membrane</location>
        <topology evidence="1 8">Multi-pass membrane protein</topology>
    </subcellularLocation>
</comment>
<dbReference type="Proteomes" id="UP000824151">
    <property type="component" value="Unassembled WGS sequence"/>
</dbReference>
<accession>A0A9D1US97</accession>
<protein>
    <submittedName>
        <fullName evidence="9">Alanine:cation symporter family protein</fullName>
    </submittedName>
</protein>
<feature type="transmembrane region" description="Helical" evidence="8">
    <location>
        <begin position="187"/>
        <end position="209"/>
    </location>
</feature>
<comment type="caution">
    <text evidence="9">The sequence shown here is derived from an EMBL/GenBank/DDBJ whole genome shotgun (WGS) entry which is preliminary data.</text>
</comment>
<name>A0A9D1US97_9MICC</name>
<evidence type="ECO:0000313" key="9">
    <source>
        <dbReference type="EMBL" id="HIW98710.1"/>
    </source>
</evidence>